<gene>
    <name evidence="4" type="ORF">DICVIV_07968</name>
</gene>
<sequence>MIIIAVTVLCGAILTLSMECGHSLDSHYEMKWMLMNRGKASIKKQVKTFIIGGRRAPLGRWPWYALIKYRSLRDGKFYVCGGTLISAVYVLTAAHCAVEMDKATVLLGVVETRNTNSKSTYNLEKHVKFTEQQRPICLASSHTILPNVTGFIIGFGAYNVGMKIVNTMSEYLQQSTVSLIEQITCT</sequence>
<keyword evidence="5" id="KW-1185">Reference proteome</keyword>
<dbReference type="AlphaFoldDB" id="A0A0D8XQD8"/>
<dbReference type="InterPro" id="IPR043504">
    <property type="entry name" value="Peptidase_S1_PA_chymotrypsin"/>
</dbReference>
<dbReference type="GO" id="GO:0006508">
    <property type="term" value="P:proteolysis"/>
    <property type="evidence" value="ECO:0007669"/>
    <property type="project" value="InterPro"/>
</dbReference>
<dbReference type="GO" id="GO:0004252">
    <property type="term" value="F:serine-type endopeptidase activity"/>
    <property type="evidence" value="ECO:0007669"/>
    <property type="project" value="InterPro"/>
</dbReference>
<accession>A0A0D8XQD8</accession>
<dbReference type="InterPro" id="IPR009003">
    <property type="entry name" value="Peptidase_S1_PA"/>
</dbReference>
<dbReference type="OrthoDB" id="5877580at2759"/>
<evidence type="ECO:0000256" key="1">
    <source>
        <dbReference type="ARBA" id="ARBA00023157"/>
    </source>
</evidence>
<dbReference type="Pfam" id="PF00089">
    <property type="entry name" value="Trypsin"/>
    <property type="match status" value="1"/>
</dbReference>
<evidence type="ECO:0000313" key="4">
    <source>
        <dbReference type="EMBL" id="KJH45967.1"/>
    </source>
</evidence>
<feature type="chain" id="PRO_5002336015" evidence="2">
    <location>
        <begin position="18"/>
        <end position="186"/>
    </location>
</feature>
<feature type="domain" description="Peptidase S1" evidence="3">
    <location>
        <begin position="50"/>
        <end position="186"/>
    </location>
</feature>
<dbReference type="SMART" id="SM00020">
    <property type="entry name" value="Tryp_SPc"/>
    <property type="match status" value="1"/>
</dbReference>
<dbReference type="Gene3D" id="2.40.10.10">
    <property type="entry name" value="Trypsin-like serine proteases"/>
    <property type="match status" value="4"/>
</dbReference>
<keyword evidence="1" id="KW-1015">Disulfide bond</keyword>
<reference evidence="5" key="2">
    <citation type="journal article" date="2016" name="Sci. Rep.">
        <title>Dictyocaulus viviparus genome, variome and transcriptome elucidate lungworm biology and support future intervention.</title>
        <authorList>
            <person name="McNulty S.N."/>
            <person name="Strube C."/>
            <person name="Rosa B.A."/>
            <person name="Martin J.C."/>
            <person name="Tyagi R."/>
            <person name="Choi Y.J."/>
            <person name="Wang Q."/>
            <person name="Hallsworth Pepin K."/>
            <person name="Zhang X."/>
            <person name="Ozersky P."/>
            <person name="Wilson R.K."/>
            <person name="Sternberg P.W."/>
            <person name="Gasser R.B."/>
            <person name="Mitreva M."/>
        </authorList>
    </citation>
    <scope>NUCLEOTIDE SEQUENCE [LARGE SCALE GENOMIC DNA]</scope>
    <source>
        <strain evidence="5">HannoverDv2000</strain>
    </source>
</reference>
<dbReference type="PROSITE" id="PS50240">
    <property type="entry name" value="TRYPSIN_DOM"/>
    <property type="match status" value="1"/>
</dbReference>
<protein>
    <submittedName>
        <fullName evidence="4">Trypsin</fullName>
    </submittedName>
</protein>
<keyword evidence="2" id="KW-0732">Signal</keyword>
<dbReference type="STRING" id="29172.A0A0D8XQD8"/>
<evidence type="ECO:0000259" key="3">
    <source>
        <dbReference type="PROSITE" id="PS50240"/>
    </source>
</evidence>
<dbReference type="EMBL" id="KN716376">
    <property type="protein sequence ID" value="KJH45967.1"/>
    <property type="molecule type" value="Genomic_DNA"/>
</dbReference>
<dbReference type="InterPro" id="IPR018114">
    <property type="entry name" value="TRYPSIN_HIS"/>
</dbReference>
<dbReference type="Proteomes" id="UP000053766">
    <property type="component" value="Unassembled WGS sequence"/>
</dbReference>
<dbReference type="SUPFAM" id="SSF50494">
    <property type="entry name" value="Trypsin-like serine proteases"/>
    <property type="match status" value="1"/>
</dbReference>
<dbReference type="InterPro" id="IPR001254">
    <property type="entry name" value="Trypsin_dom"/>
</dbReference>
<name>A0A0D8XQD8_DICVI</name>
<dbReference type="PROSITE" id="PS00134">
    <property type="entry name" value="TRYPSIN_HIS"/>
    <property type="match status" value="1"/>
</dbReference>
<dbReference type="PANTHER" id="PTHR24252:SF7">
    <property type="entry name" value="HYALIN"/>
    <property type="match status" value="1"/>
</dbReference>
<dbReference type="PANTHER" id="PTHR24252">
    <property type="entry name" value="ACROSIN-RELATED"/>
    <property type="match status" value="1"/>
</dbReference>
<evidence type="ECO:0000256" key="2">
    <source>
        <dbReference type="SAM" id="SignalP"/>
    </source>
</evidence>
<reference evidence="4 5" key="1">
    <citation type="submission" date="2013-11" db="EMBL/GenBank/DDBJ databases">
        <title>Draft genome of the bovine lungworm Dictyocaulus viviparus.</title>
        <authorList>
            <person name="Mitreva M."/>
        </authorList>
    </citation>
    <scope>NUCLEOTIDE SEQUENCE [LARGE SCALE GENOMIC DNA]</scope>
    <source>
        <strain evidence="4 5">HannoverDv2000</strain>
    </source>
</reference>
<organism evidence="4 5">
    <name type="scientific">Dictyocaulus viviparus</name>
    <name type="common">Bovine lungworm</name>
    <dbReference type="NCBI Taxonomy" id="29172"/>
    <lineage>
        <taxon>Eukaryota</taxon>
        <taxon>Metazoa</taxon>
        <taxon>Ecdysozoa</taxon>
        <taxon>Nematoda</taxon>
        <taxon>Chromadorea</taxon>
        <taxon>Rhabditida</taxon>
        <taxon>Rhabditina</taxon>
        <taxon>Rhabditomorpha</taxon>
        <taxon>Strongyloidea</taxon>
        <taxon>Metastrongylidae</taxon>
        <taxon>Dictyocaulus</taxon>
    </lineage>
</organism>
<proteinExistence type="predicted"/>
<evidence type="ECO:0000313" key="5">
    <source>
        <dbReference type="Proteomes" id="UP000053766"/>
    </source>
</evidence>
<dbReference type="SMR" id="A0A0D8XQD8"/>
<feature type="signal peptide" evidence="2">
    <location>
        <begin position="1"/>
        <end position="17"/>
    </location>
</feature>